<keyword evidence="3" id="KW-1185">Reference proteome</keyword>
<proteinExistence type="predicted"/>
<sequence length="217" mass="24214">MKNFYVVVLNCVFKKLYMIILTFFHGMKTCKNMLSRRYVIFQRGCTPVYRPRVTIPALPILPAATDDGRLPRPICRFAGNTRGMSVAGGFPAAPSAERVSQPWSWSTARDGQPRGPARLRPLRSLALQVNHTALRRTRQPGSPESPDFWPPPAKQPPRLLGLLDFVAPKRPALSAADAVCALWPLGMAVCFVCPSPRPRKMGIADRQAHVTDEEDRR</sequence>
<name>A0A7J8H1T6_ROUAE</name>
<accession>A0A7J8H1T6</accession>
<gene>
    <name evidence="2" type="ORF">HJG63_011145</name>
</gene>
<reference evidence="2 3" key="1">
    <citation type="journal article" date="2020" name="Nature">
        <title>Six reference-quality genomes reveal evolution of bat adaptations.</title>
        <authorList>
            <person name="Jebb D."/>
            <person name="Huang Z."/>
            <person name="Pippel M."/>
            <person name="Hughes G.M."/>
            <person name="Lavrichenko K."/>
            <person name="Devanna P."/>
            <person name="Winkler S."/>
            <person name="Jermiin L.S."/>
            <person name="Skirmuntt E.C."/>
            <person name="Katzourakis A."/>
            <person name="Burkitt-Gray L."/>
            <person name="Ray D.A."/>
            <person name="Sullivan K.A.M."/>
            <person name="Roscito J.G."/>
            <person name="Kirilenko B.M."/>
            <person name="Davalos L.M."/>
            <person name="Corthals A.P."/>
            <person name="Power M.L."/>
            <person name="Jones G."/>
            <person name="Ransome R.D."/>
            <person name="Dechmann D.K.N."/>
            <person name="Locatelli A.G."/>
            <person name="Puechmaille S.J."/>
            <person name="Fedrigo O."/>
            <person name="Jarvis E.D."/>
            <person name="Hiller M."/>
            <person name="Vernes S.C."/>
            <person name="Myers E.W."/>
            <person name="Teeling E.C."/>
        </authorList>
    </citation>
    <scope>NUCLEOTIDE SEQUENCE [LARGE SCALE GENOMIC DNA]</scope>
    <source>
        <strain evidence="2">MRouAeg1</strain>
        <tissue evidence="2">Muscle</tissue>
    </source>
</reference>
<dbReference type="AlphaFoldDB" id="A0A7J8H1T6"/>
<dbReference type="EMBL" id="JACASE010000005">
    <property type="protein sequence ID" value="KAF6465722.1"/>
    <property type="molecule type" value="Genomic_DNA"/>
</dbReference>
<keyword evidence="1" id="KW-1133">Transmembrane helix</keyword>
<evidence type="ECO:0000313" key="3">
    <source>
        <dbReference type="Proteomes" id="UP000593571"/>
    </source>
</evidence>
<evidence type="ECO:0000313" key="2">
    <source>
        <dbReference type="EMBL" id="KAF6465722.1"/>
    </source>
</evidence>
<keyword evidence="1" id="KW-0472">Membrane</keyword>
<protein>
    <submittedName>
        <fullName evidence="2">Uncharacterized protein</fullName>
    </submittedName>
</protein>
<dbReference type="Proteomes" id="UP000593571">
    <property type="component" value="Unassembled WGS sequence"/>
</dbReference>
<organism evidence="2 3">
    <name type="scientific">Rousettus aegyptiacus</name>
    <name type="common">Egyptian fruit bat</name>
    <name type="synonym">Pteropus aegyptiacus</name>
    <dbReference type="NCBI Taxonomy" id="9407"/>
    <lineage>
        <taxon>Eukaryota</taxon>
        <taxon>Metazoa</taxon>
        <taxon>Chordata</taxon>
        <taxon>Craniata</taxon>
        <taxon>Vertebrata</taxon>
        <taxon>Euteleostomi</taxon>
        <taxon>Mammalia</taxon>
        <taxon>Eutheria</taxon>
        <taxon>Laurasiatheria</taxon>
        <taxon>Chiroptera</taxon>
        <taxon>Yinpterochiroptera</taxon>
        <taxon>Pteropodoidea</taxon>
        <taxon>Pteropodidae</taxon>
        <taxon>Rousettinae</taxon>
        <taxon>Rousettus</taxon>
    </lineage>
</organism>
<comment type="caution">
    <text evidence="2">The sequence shown here is derived from an EMBL/GenBank/DDBJ whole genome shotgun (WGS) entry which is preliminary data.</text>
</comment>
<evidence type="ECO:0000256" key="1">
    <source>
        <dbReference type="SAM" id="Phobius"/>
    </source>
</evidence>
<keyword evidence="1" id="KW-0812">Transmembrane</keyword>
<feature type="transmembrane region" description="Helical" evidence="1">
    <location>
        <begin position="6"/>
        <end position="27"/>
    </location>
</feature>